<dbReference type="EMBL" id="PFCN01000035">
    <property type="protein sequence ID" value="PIR70123.1"/>
    <property type="molecule type" value="Genomic_DNA"/>
</dbReference>
<dbReference type="AlphaFoldDB" id="A0A2H0TF07"/>
<comment type="caution">
    <text evidence="2">The sequence shown here is derived from an EMBL/GenBank/DDBJ whole genome shotgun (WGS) entry which is preliminary data.</text>
</comment>
<feature type="transmembrane region" description="Helical" evidence="1">
    <location>
        <begin position="27"/>
        <end position="45"/>
    </location>
</feature>
<keyword evidence="1" id="KW-0812">Transmembrane</keyword>
<dbReference type="Proteomes" id="UP000229383">
    <property type="component" value="Unassembled WGS sequence"/>
</dbReference>
<evidence type="ECO:0000256" key="1">
    <source>
        <dbReference type="SAM" id="Phobius"/>
    </source>
</evidence>
<reference evidence="3" key="1">
    <citation type="submission" date="2017-09" db="EMBL/GenBank/DDBJ databases">
        <title>Depth-based differentiation of microbial function through sediment-hosted aquifers and enrichment of novel symbionts in the deep terrestrial subsurface.</title>
        <authorList>
            <person name="Probst A.J."/>
            <person name="Ladd B."/>
            <person name="Jarett J.K."/>
            <person name="Geller-Mcgrath D.E."/>
            <person name="Sieber C.M.K."/>
            <person name="Emerson J.B."/>
            <person name="Anantharaman K."/>
            <person name="Thomas B.C."/>
            <person name="Malmstrom R."/>
            <person name="Stieglmeier M."/>
            <person name="Klingl A."/>
            <person name="Woyke T."/>
            <person name="Ryan C.M."/>
            <person name="Banfield J.F."/>
        </authorList>
    </citation>
    <scope>NUCLEOTIDE SEQUENCE [LARGE SCALE GENOMIC DNA]</scope>
</reference>
<sequence>MRGRYFLKVNLIIINLMKNLAKKVRHYHVVSALVVGGIAFAAFNFSGSNQPVFDNHANFVLLAKEKINLASDVTVSS</sequence>
<evidence type="ECO:0000313" key="3">
    <source>
        <dbReference type="Proteomes" id="UP000229383"/>
    </source>
</evidence>
<name>A0A2H0TF07_9BACT</name>
<accession>A0A2H0TF07</accession>
<protein>
    <submittedName>
        <fullName evidence="2">Uncharacterized protein</fullName>
    </submittedName>
</protein>
<organism evidence="2 3">
    <name type="scientific">Candidatus Niyogibacteria bacterium CG10_big_fil_rev_8_21_14_0_10_42_19</name>
    <dbReference type="NCBI Taxonomy" id="1974725"/>
    <lineage>
        <taxon>Bacteria</taxon>
        <taxon>Candidatus Niyogiibacteriota</taxon>
    </lineage>
</organism>
<keyword evidence="1" id="KW-0472">Membrane</keyword>
<feature type="non-terminal residue" evidence="2">
    <location>
        <position position="77"/>
    </location>
</feature>
<gene>
    <name evidence="2" type="ORF">COU46_03150</name>
</gene>
<evidence type="ECO:0000313" key="2">
    <source>
        <dbReference type="EMBL" id="PIR70123.1"/>
    </source>
</evidence>
<proteinExistence type="predicted"/>
<keyword evidence="1" id="KW-1133">Transmembrane helix</keyword>